<dbReference type="OrthoDB" id="1470350at2759"/>
<evidence type="ECO:0000256" key="1">
    <source>
        <dbReference type="SAM" id="MobiDB-lite"/>
    </source>
</evidence>
<dbReference type="GO" id="GO:0016705">
    <property type="term" value="F:oxidoreductase activity, acting on paired donors, with incorporation or reduction of molecular oxygen"/>
    <property type="evidence" value="ECO:0007669"/>
    <property type="project" value="InterPro"/>
</dbReference>
<feature type="signal peptide" evidence="2">
    <location>
        <begin position="1"/>
        <end position="18"/>
    </location>
</feature>
<evidence type="ECO:0000313" key="3">
    <source>
        <dbReference type="EMBL" id="OAQ32676.1"/>
    </source>
</evidence>
<protein>
    <recommendedName>
        <fullName evidence="5">Cytochrome P450</fullName>
    </recommendedName>
</protein>
<proteinExistence type="predicted"/>
<accession>A0A197K7J8</accession>
<name>A0A197K7J8_9FUNG</name>
<keyword evidence="4" id="KW-1185">Reference proteome</keyword>
<dbReference type="GO" id="GO:0004497">
    <property type="term" value="F:monooxygenase activity"/>
    <property type="evidence" value="ECO:0007669"/>
    <property type="project" value="InterPro"/>
</dbReference>
<dbReference type="GO" id="GO:0005506">
    <property type="term" value="F:iron ion binding"/>
    <property type="evidence" value="ECO:0007669"/>
    <property type="project" value="InterPro"/>
</dbReference>
<keyword evidence="2" id="KW-0732">Signal</keyword>
<feature type="region of interest" description="Disordered" evidence="1">
    <location>
        <begin position="146"/>
        <end position="168"/>
    </location>
</feature>
<evidence type="ECO:0008006" key="5">
    <source>
        <dbReference type="Google" id="ProtNLM"/>
    </source>
</evidence>
<dbReference type="GO" id="GO:0020037">
    <property type="term" value="F:heme binding"/>
    <property type="evidence" value="ECO:0007669"/>
    <property type="project" value="InterPro"/>
</dbReference>
<feature type="compositionally biased region" description="Low complexity" evidence="1">
    <location>
        <begin position="152"/>
        <end position="168"/>
    </location>
</feature>
<organism evidence="3 4">
    <name type="scientific">Linnemannia elongata AG-77</name>
    <dbReference type="NCBI Taxonomy" id="1314771"/>
    <lineage>
        <taxon>Eukaryota</taxon>
        <taxon>Fungi</taxon>
        <taxon>Fungi incertae sedis</taxon>
        <taxon>Mucoromycota</taxon>
        <taxon>Mortierellomycotina</taxon>
        <taxon>Mortierellomycetes</taxon>
        <taxon>Mortierellales</taxon>
        <taxon>Mortierellaceae</taxon>
        <taxon>Linnemannia</taxon>
    </lineage>
</organism>
<dbReference type="Gene3D" id="1.10.630.10">
    <property type="entry name" value="Cytochrome P450"/>
    <property type="match status" value="1"/>
</dbReference>
<evidence type="ECO:0000256" key="2">
    <source>
        <dbReference type="SAM" id="SignalP"/>
    </source>
</evidence>
<sequence length="168" mass="18488">MDLLHYFHLLYQHTLALAADSTTSTPSNKLKILVALVALLTYKYRSHPIGTRRRDDLKEPKGAVPFFGHMLLMASVPGIKLHHTFLKNYRELGPVWSISLPGIGRMIQGDSPELMEHVVKTNFSAYEKGDHFNTALGDIFGKVNGSTDAKKSPSSLLSSSSASTPARP</sequence>
<evidence type="ECO:0000313" key="4">
    <source>
        <dbReference type="Proteomes" id="UP000078512"/>
    </source>
</evidence>
<dbReference type="Proteomes" id="UP000078512">
    <property type="component" value="Unassembled WGS sequence"/>
</dbReference>
<feature type="chain" id="PRO_5008276635" description="Cytochrome P450" evidence="2">
    <location>
        <begin position="19"/>
        <end position="168"/>
    </location>
</feature>
<dbReference type="EMBL" id="KV442024">
    <property type="protein sequence ID" value="OAQ32676.1"/>
    <property type="molecule type" value="Genomic_DNA"/>
</dbReference>
<dbReference type="InterPro" id="IPR036396">
    <property type="entry name" value="Cyt_P450_sf"/>
</dbReference>
<dbReference type="SUPFAM" id="SSF48264">
    <property type="entry name" value="Cytochrome P450"/>
    <property type="match status" value="1"/>
</dbReference>
<dbReference type="STRING" id="1314771.A0A197K7J8"/>
<reference evidence="3 4" key="1">
    <citation type="submission" date="2016-05" db="EMBL/GenBank/DDBJ databases">
        <title>Genome sequencing reveals origins of a unique bacterial endosymbiosis in the earliest lineages of terrestrial Fungi.</title>
        <authorList>
            <consortium name="DOE Joint Genome Institute"/>
            <person name="Uehling J."/>
            <person name="Gryganskyi A."/>
            <person name="Hameed K."/>
            <person name="Tschaplinski T."/>
            <person name="Misztal P."/>
            <person name="Wu S."/>
            <person name="Desiro A."/>
            <person name="Vande Pol N."/>
            <person name="Du Z.-Y."/>
            <person name="Zienkiewicz A."/>
            <person name="Zienkiewicz K."/>
            <person name="Morin E."/>
            <person name="Tisserant E."/>
            <person name="Splivallo R."/>
            <person name="Hainaut M."/>
            <person name="Henrissat B."/>
            <person name="Ohm R."/>
            <person name="Kuo A."/>
            <person name="Yan J."/>
            <person name="Lipzen A."/>
            <person name="Nolan M."/>
            <person name="Labutti K."/>
            <person name="Barry K."/>
            <person name="Goldstein A."/>
            <person name="Labbe J."/>
            <person name="Schadt C."/>
            <person name="Tuskan G."/>
            <person name="Grigoriev I."/>
            <person name="Martin F."/>
            <person name="Vilgalys R."/>
            <person name="Bonito G."/>
        </authorList>
    </citation>
    <scope>NUCLEOTIDE SEQUENCE [LARGE SCALE GENOMIC DNA]</scope>
    <source>
        <strain evidence="3 4">AG-77</strain>
    </source>
</reference>
<dbReference type="AlphaFoldDB" id="A0A197K7J8"/>
<gene>
    <name evidence="3" type="ORF">K457DRAFT_16236</name>
</gene>